<proteinExistence type="predicted"/>
<dbReference type="Proteomes" id="UP001589646">
    <property type="component" value="Unassembled WGS sequence"/>
</dbReference>
<comment type="caution">
    <text evidence="2">The sequence shown here is derived from an EMBL/GenBank/DDBJ whole genome shotgun (WGS) entry which is preliminary data.</text>
</comment>
<organism evidence="2 3">
    <name type="scientific">Nonomuraea roseola</name>
    <dbReference type="NCBI Taxonomy" id="46179"/>
    <lineage>
        <taxon>Bacteria</taxon>
        <taxon>Bacillati</taxon>
        <taxon>Actinomycetota</taxon>
        <taxon>Actinomycetes</taxon>
        <taxon>Streptosporangiales</taxon>
        <taxon>Streptosporangiaceae</taxon>
        <taxon>Nonomuraea</taxon>
    </lineage>
</organism>
<feature type="signal peptide" evidence="1">
    <location>
        <begin position="1"/>
        <end position="31"/>
    </location>
</feature>
<evidence type="ECO:0000313" key="3">
    <source>
        <dbReference type="Proteomes" id="UP001589646"/>
    </source>
</evidence>
<reference evidence="2 3" key="1">
    <citation type="submission" date="2024-09" db="EMBL/GenBank/DDBJ databases">
        <authorList>
            <person name="Sun Q."/>
            <person name="Mori K."/>
        </authorList>
    </citation>
    <scope>NUCLEOTIDE SEQUENCE [LARGE SCALE GENOMIC DNA]</scope>
    <source>
        <strain evidence="2 3">JCM 3323</strain>
    </source>
</reference>
<gene>
    <name evidence="2" type="ORF">ACFFRN_43375</name>
</gene>
<accession>A0ABV5QDB2</accession>
<dbReference type="RefSeq" id="WP_346116488.1">
    <property type="nucleotide sequence ID" value="NZ_BAAAXC010000001.1"/>
</dbReference>
<sequence length="112" mass="11838">MSRTTTARWASLALATSIGTALLTGGTAADAVTVGAATPATSSVSEQISARNPCGLYRDGEQAMYKNCTDANENIFVTRILAGNTYYCVTPGSVKHLGPWNRVFRVYNRGGC</sequence>
<keyword evidence="3" id="KW-1185">Reference proteome</keyword>
<name>A0ABV5QDB2_9ACTN</name>
<dbReference type="InterPro" id="IPR045935">
    <property type="entry name" value="DUF6355"/>
</dbReference>
<dbReference type="Pfam" id="PF19882">
    <property type="entry name" value="DUF6355"/>
    <property type="match status" value="1"/>
</dbReference>
<feature type="chain" id="PRO_5045140224" evidence="1">
    <location>
        <begin position="32"/>
        <end position="112"/>
    </location>
</feature>
<keyword evidence="1" id="KW-0732">Signal</keyword>
<evidence type="ECO:0000313" key="2">
    <source>
        <dbReference type="EMBL" id="MFB9533480.1"/>
    </source>
</evidence>
<protein>
    <submittedName>
        <fullName evidence="2">DUF6355 family natural product biosynthesis protein</fullName>
    </submittedName>
</protein>
<dbReference type="EMBL" id="JBHMCE010000018">
    <property type="protein sequence ID" value="MFB9533480.1"/>
    <property type="molecule type" value="Genomic_DNA"/>
</dbReference>
<evidence type="ECO:0000256" key="1">
    <source>
        <dbReference type="SAM" id="SignalP"/>
    </source>
</evidence>